<dbReference type="Pfam" id="PF00582">
    <property type="entry name" value="Usp"/>
    <property type="match status" value="1"/>
</dbReference>
<gene>
    <name evidence="4" type="ORF">FC82_GL003180</name>
</gene>
<keyword evidence="2" id="KW-0812">Transmembrane</keyword>
<dbReference type="PATRIC" id="fig|1423733.4.peg.3303"/>
<dbReference type="PANTHER" id="PTHR46268:SF6">
    <property type="entry name" value="UNIVERSAL STRESS PROTEIN UP12"/>
    <property type="match status" value="1"/>
</dbReference>
<evidence type="ECO:0000313" key="5">
    <source>
        <dbReference type="Proteomes" id="UP000051845"/>
    </source>
</evidence>
<dbReference type="Proteomes" id="UP000051845">
    <property type="component" value="Unassembled WGS sequence"/>
</dbReference>
<dbReference type="SUPFAM" id="SSF52402">
    <property type="entry name" value="Adenine nucleotide alpha hydrolases-like"/>
    <property type="match status" value="1"/>
</dbReference>
<keyword evidence="2" id="KW-1133">Transmembrane helix</keyword>
<dbReference type="EMBL" id="AYYR01000070">
    <property type="protein sequence ID" value="KRM74777.1"/>
    <property type="molecule type" value="Genomic_DNA"/>
</dbReference>
<feature type="domain" description="UspA" evidence="3">
    <location>
        <begin position="4"/>
        <end position="143"/>
    </location>
</feature>
<reference evidence="4 5" key="1">
    <citation type="journal article" date="2015" name="Genome Announc.">
        <title>Expanding the biotechnology potential of lactobacilli through comparative genomics of 213 strains and associated genera.</title>
        <authorList>
            <person name="Sun Z."/>
            <person name="Harris H.M."/>
            <person name="McCann A."/>
            <person name="Guo C."/>
            <person name="Argimon S."/>
            <person name="Zhang W."/>
            <person name="Yang X."/>
            <person name="Jeffery I.B."/>
            <person name="Cooney J.C."/>
            <person name="Kagawa T.F."/>
            <person name="Liu W."/>
            <person name="Song Y."/>
            <person name="Salvetti E."/>
            <person name="Wrobel A."/>
            <person name="Rasinkangas P."/>
            <person name="Parkhill J."/>
            <person name="Rea M.C."/>
            <person name="O'Sullivan O."/>
            <person name="Ritari J."/>
            <person name="Douillard F.P."/>
            <person name="Paul Ross R."/>
            <person name="Yang R."/>
            <person name="Briner A.E."/>
            <person name="Felis G.E."/>
            <person name="de Vos W.M."/>
            <person name="Barrangou R."/>
            <person name="Klaenhammer T.R."/>
            <person name="Caufield P.W."/>
            <person name="Cui Y."/>
            <person name="Zhang H."/>
            <person name="O'Toole P.W."/>
        </authorList>
    </citation>
    <scope>NUCLEOTIDE SEQUENCE [LARGE SCALE GENOMIC DNA]</scope>
    <source>
        <strain evidence="4 5">DSM 20515</strain>
    </source>
</reference>
<organism evidence="4 5">
    <name type="scientific">Secundilactobacillus collinoides DSM 20515 = JCM 1123</name>
    <dbReference type="NCBI Taxonomy" id="1423733"/>
    <lineage>
        <taxon>Bacteria</taxon>
        <taxon>Bacillati</taxon>
        <taxon>Bacillota</taxon>
        <taxon>Bacilli</taxon>
        <taxon>Lactobacillales</taxon>
        <taxon>Lactobacillaceae</taxon>
        <taxon>Secundilactobacillus</taxon>
    </lineage>
</organism>
<protein>
    <submittedName>
        <fullName evidence="4">Universal stress protein UspA</fullName>
    </submittedName>
</protein>
<comment type="caution">
    <text evidence="4">The sequence shown here is derived from an EMBL/GenBank/DDBJ whole genome shotgun (WGS) entry which is preliminary data.</text>
</comment>
<dbReference type="InterPro" id="IPR006016">
    <property type="entry name" value="UspA"/>
</dbReference>
<comment type="similarity">
    <text evidence="1">Belongs to the universal stress protein A family.</text>
</comment>
<dbReference type="Gene3D" id="3.40.50.620">
    <property type="entry name" value="HUPs"/>
    <property type="match status" value="1"/>
</dbReference>
<dbReference type="STRING" id="33960.TY91_04445"/>
<name>A0A0R2BEB9_SECCO</name>
<feature type="transmembrane region" description="Helical" evidence="2">
    <location>
        <begin position="20"/>
        <end position="41"/>
    </location>
</feature>
<evidence type="ECO:0000313" key="4">
    <source>
        <dbReference type="EMBL" id="KRM74777.1"/>
    </source>
</evidence>
<dbReference type="AlphaFoldDB" id="A0A0R2BEB9"/>
<evidence type="ECO:0000256" key="1">
    <source>
        <dbReference type="ARBA" id="ARBA00008791"/>
    </source>
</evidence>
<proteinExistence type="inferred from homology"/>
<keyword evidence="2" id="KW-0472">Membrane</keyword>
<evidence type="ECO:0000259" key="3">
    <source>
        <dbReference type="Pfam" id="PF00582"/>
    </source>
</evidence>
<accession>A0A0R2BEB9</accession>
<dbReference type="CDD" id="cd00293">
    <property type="entry name" value="USP-like"/>
    <property type="match status" value="1"/>
</dbReference>
<dbReference type="InterPro" id="IPR006015">
    <property type="entry name" value="Universal_stress_UspA"/>
</dbReference>
<dbReference type="RefSeq" id="WP_056997084.1">
    <property type="nucleotide sequence ID" value="NZ_AYYR01000070.1"/>
</dbReference>
<dbReference type="InterPro" id="IPR014729">
    <property type="entry name" value="Rossmann-like_a/b/a_fold"/>
</dbReference>
<dbReference type="PRINTS" id="PR01438">
    <property type="entry name" value="UNVRSLSTRESS"/>
</dbReference>
<sequence length="143" mass="15659">MKPYSRILIGLDGSDQADRAFNIACVLAQVLSASLYVVWIVNRDRGMDSSFGVNEDFYRDRSVQISAKLNPYVKKAADQHIDVTGKALIGNIKTLLAKDVPDEYKIDLIVLGNTGSNMVGKMLQGSHSGYVIQHSGCDVLIVK</sequence>
<dbReference type="PANTHER" id="PTHR46268">
    <property type="entry name" value="STRESS RESPONSE PROTEIN NHAX"/>
    <property type="match status" value="1"/>
</dbReference>
<evidence type="ECO:0000256" key="2">
    <source>
        <dbReference type="SAM" id="Phobius"/>
    </source>
</evidence>